<protein>
    <submittedName>
        <fullName evidence="4">Tripartite tricarboxylate transporter TctB family protein</fullName>
    </submittedName>
</protein>
<feature type="compositionally biased region" description="Polar residues" evidence="1">
    <location>
        <begin position="7"/>
        <end position="17"/>
    </location>
</feature>
<evidence type="ECO:0000259" key="3">
    <source>
        <dbReference type="Pfam" id="PF07331"/>
    </source>
</evidence>
<feature type="transmembrane region" description="Helical" evidence="2">
    <location>
        <begin position="64"/>
        <end position="82"/>
    </location>
</feature>
<feature type="transmembrane region" description="Helical" evidence="2">
    <location>
        <begin position="116"/>
        <end position="132"/>
    </location>
</feature>
<keyword evidence="2" id="KW-0472">Membrane</keyword>
<reference evidence="4 5" key="1">
    <citation type="submission" date="2019-05" db="EMBL/GenBank/DDBJ databases">
        <title>Genome of Alcanivorax gelatiniphagus, an oil degrading marine bacteria.</title>
        <authorList>
            <person name="Kwon K.K."/>
        </authorList>
    </citation>
    <scope>NUCLEOTIDE SEQUENCE [LARGE SCALE GENOMIC DNA]</scope>
    <source>
        <strain evidence="4 5">MEBiC 08158</strain>
    </source>
</reference>
<keyword evidence="2" id="KW-1133">Transmembrane helix</keyword>
<proteinExistence type="predicted"/>
<dbReference type="InterPro" id="IPR009936">
    <property type="entry name" value="DUF1468"/>
</dbReference>
<keyword evidence="5" id="KW-1185">Reference proteome</keyword>
<keyword evidence="2" id="KW-0812">Transmembrane</keyword>
<organism evidence="4 5">
    <name type="scientific">Alloalcanivorax gelatiniphagus</name>
    <dbReference type="NCBI Taxonomy" id="1194167"/>
    <lineage>
        <taxon>Bacteria</taxon>
        <taxon>Pseudomonadati</taxon>
        <taxon>Pseudomonadota</taxon>
        <taxon>Gammaproteobacteria</taxon>
        <taxon>Oceanospirillales</taxon>
        <taxon>Alcanivoracaceae</taxon>
        <taxon>Alloalcanivorax</taxon>
    </lineage>
</organism>
<feature type="region of interest" description="Disordered" evidence="1">
    <location>
        <begin position="1"/>
        <end position="23"/>
    </location>
</feature>
<evidence type="ECO:0000313" key="4">
    <source>
        <dbReference type="EMBL" id="TMW13977.1"/>
    </source>
</evidence>
<evidence type="ECO:0000313" key="5">
    <source>
        <dbReference type="Proteomes" id="UP000739180"/>
    </source>
</evidence>
<evidence type="ECO:0000256" key="2">
    <source>
        <dbReference type="SAM" id="Phobius"/>
    </source>
</evidence>
<name>A0ABY2XNE8_9GAMM</name>
<sequence>MRRCILSTDTRASQTAPLRSPSPGRRFNRGEILVAVAFTLVGLAVAGIAGGYDLGDLRRMGPGYFPMILGLLLAAIGVALIIEVVRSDNPPPPLLMRPFVMLSLGIISFAQLVERAGMVPAVFSLVVLSALGERTLRPLSILVIAVLMSAVSVLLFIEALGIPVPVFPE</sequence>
<dbReference type="EMBL" id="VCQT01000020">
    <property type="protein sequence ID" value="TMW13977.1"/>
    <property type="molecule type" value="Genomic_DNA"/>
</dbReference>
<comment type="caution">
    <text evidence="4">The sequence shown here is derived from an EMBL/GenBank/DDBJ whole genome shotgun (WGS) entry which is preliminary data.</text>
</comment>
<dbReference type="Proteomes" id="UP000739180">
    <property type="component" value="Unassembled WGS sequence"/>
</dbReference>
<evidence type="ECO:0000256" key="1">
    <source>
        <dbReference type="SAM" id="MobiDB-lite"/>
    </source>
</evidence>
<feature type="domain" description="DUF1468" evidence="3">
    <location>
        <begin position="35"/>
        <end position="165"/>
    </location>
</feature>
<feature type="transmembrane region" description="Helical" evidence="2">
    <location>
        <begin position="32"/>
        <end position="52"/>
    </location>
</feature>
<feature type="transmembrane region" description="Helical" evidence="2">
    <location>
        <begin position="139"/>
        <end position="162"/>
    </location>
</feature>
<dbReference type="Pfam" id="PF07331">
    <property type="entry name" value="TctB"/>
    <property type="match status" value="1"/>
</dbReference>
<accession>A0ABY2XNE8</accession>
<gene>
    <name evidence="4" type="ORF">FGS76_05130</name>
</gene>
<feature type="transmembrane region" description="Helical" evidence="2">
    <location>
        <begin position="94"/>
        <end position="110"/>
    </location>
</feature>